<reference evidence="2 3" key="1">
    <citation type="submission" date="2018-05" db="EMBL/GenBank/DDBJ databases">
        <title>Draft genome sequence of Scytalidium lignicola DSM 105466, a ubiquitous saprotrophic fungus.</title>
        <authorList>
            <person name="Buettner E."/>
            <person name="Gebauer A.M."/>
            <person name="Hofrichter M."/>
            <person name="Liers C."/>
            <person name="Kellner H."/>
        </authorList>
    </citation>
    <scope>NUCLEOTIDE SEQUENCE [LARGE SCALE GENOMIC DNA]</scope>
    <source>
        <strain evidence="2 3">DSM 105466</strain>
    </source>
</reference>
<dbReference type="Proteomes" id="UP000258309">
    <property type="component" value="Unassembled WGS sequence"/>
</dbReference>
<feature type="non-terminal residue" evidence="2">
    <location>
        <position position="126"/>
    </location>
</feature>
<organism evidence="2 3">
    <name type="scientific">Scytalidium lignicola</name>
    <name type="common">Hyphomycete</name>
    <dbReference type="NCBI Taxonomy" id="5539"/>
    <lineage>
        <taxon>Eukaryota</taxon>
        <taxon>Fungi</taxon>
        <taxon>Dikarya</taxon>
        <taxon>Ascomycota</taxon>
        <taxon>Pezizomycotina</taxon>
        <taxon>Leotiomycetes</taxon>
        <taxon>Leotiomycetes incertae sedis</taxon>
        <taxon>Scytalidium</taxon>
    </lineage>
</organism>
<evidence type="ECO:0000313" key="3">
    <source>
        <dbReference type="Proteomes" id="UP000258309"/>
    </source>
</evidence>
<sequence>MFAKTALVALFASSVALALPTSGTPSNTWQVTYFSLGDDTGNGLKYAFDIQTTADDTEKFAAYCSGSTVQAGLLPCSDPAVTAVVWSTGIVNGVEGFELHAAFGKETGSVPIPPATRSFGLYAYES</sequence>
<keyword evidence="1" id="KW-0732">Signal</keyword>
<accession>A0A3E2HAL7</accession>
<keyword evidence="3" id="KW-1185">Reference proteome</keyword>
<evidence type="ECO:0000313" key="2">
    <source>
        <dbReference type="EMBL" id="RFU30438.1"/>
    </source>
</evidence>
<proteinExistence type="predicted"/>
<evidence type="ECO:0000256" key="1">
    <source>
        <dbReference type="SAM" id="SignalP"/>
    </source>
</evidence>
<evidence type="ECO:0008006" key="4">
    <source>
        <dbReference type="Google" id="ProtNLM"/>
    </source>
</evidence>
<gene>
    <name evidence="2" type="ORF">B7463_g5925</name>
</gene>
<protein>
    <recommendedName>
        <fullName evidence="4">AA1-like domain-containing protein</fullName>
    </recommendedName>
</protein>
<dbReference type="AlphaFoldDB" id="A0A3E2HAL7"/>
<dbReference type="EMBL" id="NCSJ02000100">
    <property type="protein sequence ID" value="RFU30438.1"/>
    <property type="molecule type" value="Genomic_DNA"/>
</dbReference>
<feature type="non-terminal residue" evidence="2">
    <location>
        <position position="1"/>
    </location>
</feature>
<feature type="signal peptide" evidence="1">
    <location>
        <begin position="1"/>
        <end position="18"/>
    </location>
</feature>
<comment type="caution">
    <text evidence="2">The sequence shown here is derived from an EMBL/GenBank/DDBJ whole genome shotgun (WGS) entry which is preliminary data.</text>
</comment>
<name>A0A3E2HAL7_SCYLI</name>
<feature type="chain" id="PRO_5017787385" description="AA1-like domain-containing protein" evidence="1">
    <location>
        <begin position="19"/>
        <end position="126"/>
    </location>
</feature>
<dbReference type="OrthoDB" id="10352731at2759"/>